<dbReference type="Proteomes" id="UP000610558">
    <property type="component" value="Unassembled WGS sequence"/>
</dbReference>
<name>A0A927GWX3_9GAMM</name>
<protein>
    <submittedName>
        <fullName evidence="1">Uncharacterized protein</fullName>
    </submittedName>
</protein>
<evidence type="ECO:0000313" key="1">
    <source>
        <dbReference type="EMBL" id="MBD2860206.1"/>
    </source>
</evidence>
<comment type="caution">
    <text evidence="1">The sequence shown here is derived from an EMBL/GenBank/DDBJ whole genome shotgun (WGS) entry which is preliminary data.</text>
</comment>
<organism evidence="1 2">
    <name type="scientific">Spongiibacter pelagi</name>
    <dbReference type="NCBI Taxonomy" id="2760804"/>
    <lineage>
        <taxon>Bacteria</taxon>
        <taxon>Pseudomonadati</taxon>
        <taxon>Pseudomonadota</taxon>
        <taxon>Gammaproteobacteria</taxon>
        <taxon>Cellvibrionales</taxon>
        <taxon>Spongiibacteraceae</taxon>
        <taxon>Spongiibacter</taxon>
    </lineage>
</organism>
<gene>
    <name evidence="1" type="ORF">IB286_14490</name>
</gene>
<accession>A0A927GWX3</accession>
<keyword evidence="2" id="KW-1185">Reference proteome</keyword>
<proteinExistence type="predicted"/>
<evidence type="ECO:0000313" key="2">
    <source>
        <dbReference type="Proteomes" id="UP000610558"/>
    </source>
</evidence>
<sequence>MYQIATIEALKKSLEEGIPPEYIIHAIQESSKPIDYSKEALDTDFDEEERYIPPAQVLADLLESGFTIEIIQFAHYTFTLYWKDRGQRPQYAHQLFLKHCQITRDYS</sequence>
<reference evidence="1" key="1">
    <citation type="submission" date="2020-09" db="EMBL/GenBank/DDBJ databases">
        <authorList>
            <person name="Yoon J.-W."/>
        </authorList>
    </citation>
    <scope>NUCLEOTIDE SEQUENCE</scope>
    <source>
        <strain evidence="1">KMU-158</strain>
    </source>
</reference>
<dbReference type="EMBL" id="JACXLD010000015">
    <property type="protein sequence ID" value="MBD2860206.1"/>
    <property type="molecule type" value="Genomic_DNA"/>
</dbReference>
<dbReference type="AlphaFoldDB" id="A0A927GWX3"/>
<dbReference type="RefSeq" id="WP_190766778.1">
    <property type="nucleotide sequence ID" value="NZ_JACXLD010000015.1"/>
</dbReference>